<evidence type="ECO:0000313" key="2">
    <source>
        <dbReference type="EMBL" id="MCJ2189177.1"/>
    </source>
</evidence>
<dbReference type="EMBL" id="JALHLG010000070">
    <property type="protein sequence ID" value="MCJ2189177.1"/>
    <property type="molecule type" value="Genomic_DNA"/>
</dbReference>
<keyword evidence="1" id="KW-0812">Transmembrane</keyword>
<evidence type="ECO:0000256" key="1">
    <source>
        <dbReference type="SAM" id="Phobius"/>
    </source>
</evidence>
<feature type="transmembrane region" description="Helical" evidence="1">
    <location>
        <begin position="116"/>
        <end position="136"/>
    </location>
</feature>
<evidence type="ECO:0008006" key="4">
    <source>
        <dbReference type="Google" id="ProtNLM"/>
    </source>
</evidence>
<dbReference type="RefSeq" id="WP_243924454.1">
    <property type="nucleotide sequence ID" value="NZ_JALHLG010000070.1"/>
</dbReference>
<organism evidence="2 3">
    <name type="scientific">Novosphingobium beihaiensis</name>
    <dbReference type="NCBI Taxonomy" id="2930389"/>
    <lineage>
        <taxon>Bacteria</taxon>
        <taxon>Pseudomonadati</taxon>
        <taxon>Pseudomonadota</taxon>
        <taxon>Alphaproteobacteria</taxon>
        <taxon>Sphingomonadales</taxon>
        <taxon>Sphingomonadaceae</taxon>
        <taxon>Novosphingobium</taxon>
    </lineage>
</organism>
<feature type="transmembrane region" description="Helical" evidence="1">
    <location>
        <begin position="56"/>
        <end position="79"/>
    </location>
</feature>
<sequence length="145" mass="15997">MTARTQTKPSRRYWGIAVFSLIWNAFGCLDFTLTVTRYPAHMAAFPADMIDWLDAAPTWTLVPWAMGVWGALAGSLLLLVRSRRAVTAFALSLAGLAVHQIWQFTSGMPDSMITPANVVMAVAIWIVALALLWYAVRMRARGVLG</sequence>
<keyword evidence="3" id="KW-1185">Reference proteome</keyword>
<dbReference type="Proteomes" id="UP001202281">
    <property type="component" value="Unassembled WGS sequence"/>
</dbReference>
<protein>
    <recommendedName>
        <fullName evidence="4">Sugar transporter</fullName>
    </recommendedName>
</protein>
<name>A0ABT0BVR8_9SPHN</name>
<reference evidence="2 3" key="1">
    <citation type="submission" date="2022-04" db="EMBL/GenBank/DDBJ databases">
        <title>Identification of a novel bacterium isolated from mangrove sediments.</title>
        <authorList>
            <person name="Pan X."/>
        </authorList>
    </citation>
    <scope>NUCLEOTIDE SEQUENCE [LARGE SCALE GENOMIC DNA]</scope>
    <source>
        <strain evidence="2 3">B2638</strain>
    </source>
</reference>
<accession>A0ABT0BVR8</accession>
<evidence type="ECO:0000313" key="3">
    <source>
        <dbReference type="Proteomes" id="UP001202281"/>
    </source>
</evidence>
<feature type="transmembrane region" description="Helical" evidence="1">
    <location>
        <begin position="86"/>
        <end position="104"/>
    </location>
</feature>
<keyword evidence="1" id="KW-1133">Transmembrane helix</keyword>
<comment type="caution">
    <text evidence="2">The sequence shown here is derived from an EMBL/GenBank/DDBJ whole genome shotgun (WGS) entry which is preliminary data.</text>
</comment>
<feature type="transmembrane region" description="Helical" evidence="1">
    <location>
        <begin position="12"/>
        <end position="36"/>
    </location>
</feature>
<gene>
    <name evidence="2" type="ORF">MTR66_20505</name>
</gene>
<proteinExistence type="predicted"/>
<keyword evidence="1" id="KW-0472">Membrane</keyword>